<dbReference type="Proteomes" id="UP000054742">
    <property type="component" value="Unassembled WGS sequence"/>
</dbReference>
<keyword evidence="2" id="KW-1185">Reference proteome</keyword>
<gene>
    <name evidence="1" type="ORF">Lbru_0124</name>
</gene>
<sequence>MYAKLLKGLTIKPYPTVTSKSYNDLFCFKRPYYSTSKALSFDANAVGNGTFLHSFMRDFGHLKEFHELVQKTPGETLVTMARTTNDEGDTPLDLIARNLNCTYYDKRELYSQFNELIKKHQKIKPLTGLVSMDHTSKEYDPHLDKELKENLELACSVMNSLRSVVKYSDTHPDLNHLSEKEKKRVTNRISDLRVACTDEKPELALSLCTKFAAGNCHDLSLAAIRLLQIKARRRLFANILEIENGDHVFVVFGSSPLPRPNQYSQKQTKFVFLDVWLGTFGKFYQDDLIKNLGNRKQYPLSVGIAMNVITSFNPNYHRLKIIETYEISNTQESELHDESETNMTSSFYKS</sequence>
<protein>
    <submittedName>
        <fullName evidence="1">Uncharacterized protein</fullName>
    </submittedName>
</protein>
<proteinExistence type="predicted"/>
<evidence type="ECO:0000313" key="1">
    <source>
        <dbReference type="EMBL" id="KTC86895.1"/>
    </source>
</evidence>
<evidence type="ECO:0000313" key="2">
    <source>
        <dbReference type="Proteomes" id="UP000054742"/>
    </source>
</evidence>
<organism evidence="1 2">
    <name type="scientific">Legionella brunensis</name>
    <dbReference type="NCBI Taxonomy" id="29422"/>
    <lineage>
        <taxon>Bacteria</taxon>
        <taxon>Pseudomonadati</taxon>
        <taxon>Pseudomonadota</taxon>
        <taxon>Gammaproteobacteria</taxon>
        <taxon>Legionellales</taxon>
        <taxon>Legionellaceae</taxon>
        <taxon>Legionella</taxon>
    </lineage>
</organism>
<dbReference type="AlphaFoldDB" id="A0A0W0SU48"/>
<dbReference type="PATRIC" id="fig|29422.6.peg.127"/>
<comment type="caution">
    <text evidence="1">The sequence shown here is derived from an EMBL/GenBank/DDBJ whole genome shotgun (WGS) entry which is preliminary data.</text>
</comment>
<reference evidence="1 2" key="1">
    <citation type="submission" date="2015-11" db="EMBL/GenBank/DDBJ databases">
        <title>Genomic analysis of 38 Legionella species identifies large and diverse effector repertoires.</title>
        <authorList>
            <person name="Burstein D."/>
            <person name="Amaro F."/>
            <person name="Zusman T."/>
            <person name="Lifshitz Z."/>
            <person name="Cohen O."/>
            <person name="Gilbert J.A."/>
            <person name="Pupko T."/>
            <person name="Shuman H.A."/>
            <person name="Segal G."/>
        </authorList>
    </citation>
    <scope>NUCLEOTIDE SEQUENCE [LARGE SCALE GENOMIC DNA]</scope>
    <source>
        <strain evidence="1 2">ATCC 43878</strain>
    </source>
</reference>
<accession>A0A0W0SU48</accession>
<dbReference type="RefSeq" id="WP_058440246.1">
    <property type="nucleotide sequence ID" value="NZ_CAAAHU010000001.1"/>
</dbReference>
<dbReference type="STRING" id="29422.Lbru_0124"/>
<dbReference type="EMBL" id="LNXV01000003">
    <property type="protein sequence ID" value="KTC86895.1"/>
    <property type="molecule type" value="Genomic_DNA"/>
</dbReference>
<name>A0A0W0SU48_9GAMM</name>